<keyword evidence="3" id="KW-1185">Reference proteome</keyword>
<dbReference type="RefSeq" id="WP_015266858.1">
    <property type="nucleotide sequence ID" value="NC_019904.1"/>
</dbReference>
<protein>
    <recommendedName>
        <fullName evidence="4">Lipoprotein</fullName>
    </recommendedName>
</protein>
<feature type="signal peptide" evidence="1">
    <location>
        <begin position="1"/>
        <end position="24"/>
    </location>
</feature>
<feature type="chain" id="PRO_5003942138" description="Lipoprotein" evidence="1">
    <location>
        <begin position="25"/>
        <end position="78"/>
    </location>
</feature>
<name>L0G2S7_ECHVK</name>
<sequence>MKKNLLLSVLIALVYLAGCQTVNEEEMAWGGLTHHGKDGPMTEAFKANFPNSWERNKVLEILENEATGNRKAKGDKCN</sequence>
<proteinExistence type="predicted"/>
<reference evidence="3" key="1">
    <citation type="submission" date="2012-02" db="EMBL/GenBank/DDBJ databases">
        <title>The complete genome of Echinicola vietnamensis DSM 17526.</title>
        <authorList>
            <person name="Lucas S."/>
            <person name="Copeland A."/>
            <person name="Lapidus A."/>
            <person name="Glavina del Rio T."/>
            <person name="Dalin E."/>
            <person name="Tice H."/>
            <person name="Bruce D."/>
            <person name="Goodwin L."/>
            <person name="Pitluck S."/>
            <person name="Peters L."/>
            <person name="Ovchinnikova G."/>
            <person name="Teshima H."/>
            <person name="Kyrpides N."/>
            <person name="Mavromatis K."/>
            <person name="Ivanova N."/>
            <person name="Brettin T."/>
            <person name="Detter J.C."/>
            <person name="Han C."/>
            <person name="Larimer F."/>
            <person name="Land M."/>
            <person name="Hauser L."/>
            <person name="Markowitz V."/>
            <person name="Cheng J.-F."/>
            <person name="Hugenholtz P."/>
            <person name="Woyke T."/>
            <person name="Wu D."/>
            <person name="Brambilla E."/>
            <person name="Klenk H.-P."/>
            <person name="Eisen J.A."/>
        </authorList>
    </citation>
    <scope>NUCLEOTIDE SEQUENCE [LARGE SCALE GENOMIC DNA]</scope>
    <source>
        <strain evidence="3">DSM 17526 / LMG 23754 / KMM 6221</strain>
    </source>
</reference>
<dbReference type="AlphaFoldDB" id="L0G2S7"/>
<dbReference type="OrthoDB" id="839740at2"/>
<dbReference type="HOGENOM" id="CLU_2616352_0_0_10"/>
<evidence type="ECO:0000256" key="1">
    <source>
        <dbReference type="SAM" id="SignalP"/>
    </source>
</evidence>
<keyword evidence="1" id="KW-0732">Signal</keyword>
<dbReference type="Proteomes" id="UP000010796">
    <property type="component" value="Chromosome"/>
</dbReference>
<organism evidence="2 3">
    <name type="scientific">Echinicola vietnamensis (strain DSM 17526 / LMG 23754 / KMM 6221)</name>
    <dbReference type="NCBI Taxonomy" id="926556"/>
    <lineage>
        <taxon>Bacteria</taxon>
        <taxon>Pseudomonadati</taxon>
        <taxon>Bacteroidota</taxon>
        <taxon>Cytophagia</taxon>
        <taxon>Cytophagales</taxon>
        <taxon>Cyclobacteriaceae</taxon>
        <taxon>Echinicola</taxon>
    </lineage>
</organism>
<gene>
    <name evidence="2" type="ordered locus">Echvi_3068</name>
</gene>
<evidence type="ECO:0000313" key="3">
    <source>
        <dbReference type="Proteomes" id="UP000010796"/>
    </source>
</evidence>
<dbReference type="EMBL" id="CP003346">
    <property type="protein sequence ID" value="AGA79306.1"/>
    <property type="molecule type" value="Genomic_DNA"/>
</dbReference>
<evidence type="ECO:0008006" key="4">
    <source>
        <dbReference type="Google" id="ProtNLM"/>
    </source>
</evidence>
<dbReference type="KEGG" id="evi:Echvi_3068"/>
<evidence type="ECO:0000313" key="2">
    <source>
        <dbReference type="EMBL" id="AGA79306.1"/>
    </source>
</evidence>
<accession>L0G2S7</accession>